<dbReference type="InterPro" id="IPR006585">
    <property type="entry name" value="FTP1"/>
</dbReference>
<dbReference type="GO" id="GO:0030246">
    <property type="term" value="F:carbohydrate binding"/>
    <property type="evidence" value="ECO:0007669"/>
    <property type="project" value="UniProtKB-KW"/>
</dbReference>
<evidence type="ECO:0000256" key="8">
    <source>
        <dbReference type="SAM" id="Phobius"/>
    </source>
</evidence>
<dbReference type="InterPro" id="IPR001304">
    <property type="entry name" value="C-type_lectin-like"/>
</dbReference>
<dbReference type="InterPro" id="IPR016186">
    <property type="entry name" value="C-type_lectin-like/link_sf"/>
</dbReference>
<feature type="region of interest" description="Disordered" evidence="7">
    <location>
        <begin position="256"/>
        <end position="332"/>
    </location>
</feature>
<keyword evidence="8" id="KW-1133">Transmembrane helix</keyword>
<feature type="compositionally biased region" description="Basic and acidic residues" evidence="7">
    <location>
        <begin position="293"/>
        <end position="311"/>
    </location>
</feature>
<comment type="caution">
    <text evidence="6">Lacks conserved residue(s) required for the propagation of feature annotation.</text>
</comment>
<evidence type="ECO:0000256" key="4">
    <source>
        <dbReference type="ARBA" id="ARBA00022837"/>
    </source>
</evidence>
<dbReference type="SMART" id="SM00034">
    <property type="entry name" value="CLECT"/>
    <property type="match status" value="1"/>
</dbReference>
<sequence length="785" mass="84700">MNITSYKERPLPAVPNLGLTPSSSQDVDTGEGEIEEDDDHVYEDPDRNLHRYTNKDDIIDLRHTGPSAISSEDETTNEESPSASESHDYTDDNMYHYIDKDEINNLRQGADQNRHDGQPTTQKEDKVGYNGAGLIGNMQYVPGALRQAYGNSTDAAGICGFLKSCNVTTRRLCLPLVVIISAITAAVVIGAGAGLVAFLTVTESHPPTLNSPLARSGAASRPVSPVPTTPIGSTMEHKNETLSPYMTVAEEATKSTALPTWKTADGGDSRTNVSSTDLEIKTAKTVMPAATAEDNHHTAGVDSYSSKRDNSVTEGDSYSADGDSNSASSDSYSAKVASYTAKGDIHSAKGDIRSTSAEGDIHSAMGDIHSAKGEIHSAEGNIYTAEGDIHSAEGDIHTAMGDIHSAAGDVNFHCRCANQRVNVPLAMATFQTSTNHGGAASRAVDGNTASNYDAGSCTHTTDHPGEANPTCTNPECGGDHQIDVNQPSISVSCPGMRGRYVGVRLPGLFRTLTLCEVQLFSESIECQIGSGASYRGRVSVTETGKTCQRWDSQTPHGHSYTSPGLEENYCRETDESTGVWCYTMDPYTRWDWCDVPACVFNHKRDADSGCQDGYIRLGKPCFRLVLIQKCFWDAQNACGAEGATLAMPKTKELDLALKRLIKTSGGNSDYWIGLRETDSYGSWKWVDESLLGNHHAFQVQNGYIRLGKPCFRLVLIQKSFGDAQNACGAEGATLAMPKTKELDIALKRLIKTSGGTYDYWIGLSETDSTESWKRVDESPLGHHHV</sequence>
<dbReference type="CDD" id="cd00037">
    <property type="entry name" value="CLECT"/>
    <property type="match status" value="2"/>
</dbReference>
<dbReference type="PROSITE" id="PS50041">
    <property type="entry name" value="C_TYPE_LECTIN_2"/>
    <property type="match status" value="1"/>
</dbReference>
<evidence type="ECO:0000256" key="3">
    <source>
        <dbReference type="ARBA" id="ARBA00022734"/>
    </source>
</evidence>
<evidence type="ECO:0000313" key="12">
    <source>
        <dbReference type="Proteomes" id="UP000838412"/>
    </source>
</evidence>
<dbReference type="SUPFAM" id="SSF49785">
    <property type="entry name" value="Galactose-binding domain-like"/>
    <property type="match status" value="1"/>
</dbReference>
<dbReference type="Pfam" id="PF00051">
    <property type="entry name" value="Kringle"/>
    <property type="match status" value="1"/>
</dbReference>
<evidence type="ECO:0000313" key="11">
    <source>
        <dbReference type="EMBL" id="CAH1253748.1"/>
    </source>
</evidence>
<dbReference type="InterPro" id="IPR008979">
    <property type="entry name" value="Galactose-bd-like_sf"/>
</dbReference>
<reference evidence="11" key="1">
    <citation type="submission" date="2022-01" db="EMBL/GenBank/DDBJ databases">
        <authorList>
            <person name="Braso-Vives M."/>
        </authorList>
    </citation>
    <scope>NUCLEOTIDE SEQUENCE</scope>
</reference>
<evidence type="ECO:0000256" key="7">
    <source>
        <dbReference type="SAM" id="MobiDB-lite"/>
    </source>
</evidence>
<dbReference type="Gene3D" id="3.10.100.10">
    <property type="entry name" value="Mannose-Binding Protein A, subunit A"/>
    <property type="match status" value="2"/>
</dbReference>
<dbReference type="EMBL" id="OV696687">
    <property type="protein sequence ID" value="CAH1253748.1"/>
    <property type="molecule type" value="Genomic_DNA"/>
</dbReference>
<dbReference type="InterPro" id="IPR013806">
    <property type="entry name" value="Kringle-like"/>
</dbReference>
<evidence type="ECO:0000259" key="9">
    <source>
        <dbReference type="PROSITE" id="PS50041"/>
    </source>
</evidence>
<keyword evidence="4" id="KW-0106">Calcium</keyword>
<dbReference type="SMART" id="SM00130">
    <property type="entry name" value="KR"/>
    <property type="match status" value="1"/>
</dbReference>
<dbReference type="GO" id="GO:0046872">
    <property type="term" value="F:metal ion binding"/>
    <property type="evidence" value="ECO:0007669"/>
    <property type="project" value="UniProtKB-KW"/>
</dbReference>
<gene>
    <name evidence="11" type="primary">HGF</name>
    <name evidence="11" type="ORF">BLAG_LOCUS13402</name>
</gene>
<feature type="domain" description="C-type lectin" evidence="9">
    <location>
        <begin position="617"/>
        <end position="709"/>
    </location>
</feature>
<feature type="transmembrane region" description="Helical" evidence="8">
    <location>
        <begin position="172"/>
        <end position="199"/>
    </location>
</feature>
<evidence type="ECO:0000256" key="6">
    <source>
        <dbReference type="PROSITE-ProRule" id="PRU00121"/>
    </source>
</evidence>
<dbReference type="Gene3D" id="2.60.120.260">
    <property type="entry name" value="Galactose-binding domain-like"/>
    <property type="match status" value="2"/>
</dbReference>
<feature type="compositionally biased region" description="Low complexity" evidence="7">
    <location>
        <begin position="316"/>
        <end position="332"/>
    </location>
</feature>
<feature type="compositionally biased region" description="Acidic residues" evidence="7">
    <location>
        <begin position="28"/>
        <end position="41"/>
    </location>
</feature>
<dbReference type="PROSITE" id="PS50070">
    <property type="entry name" value="KRINGLE_2"/>
    <property type="match status" value="1"/>
</dbReference>
<organism evidence="11 12">
    <name type="scientific">Branchiostoma lanceolatum</name>
    <name type="common">Common lancelet</name>
    <name type="synonym">Amphioxus lanceolatum</name>
    <dbReference type="NCBI Taxonomy" id="7740"/>
    <lineage>
        <taxon>Eukaryota</taxon>
        <taxon>Metazoa</taxon>
        <taxon>Chordata</taxon>
        <taxon>Cephalochordata</taxon>
        <taxon>Leptocardii</taxon>
        <taxon>Amphioxiformes</taxon>
        <taxon>Branchiostomatidae</taxon>
        <taxon>Branchiostoma</taxon>
    </lineage>
</organism>
<dbReference type="Pfam" id="PF00059">
    <property type="entry name" value="Lectin_C"/>
    <property type="match status" value="2"/>
</dbReference>
<dbReference type="PANTHER" id="PTHR22799">
    <property type="entry name" value="TETRANECTIN-RELATED"/>
    <property type="match status" value="1"/>
</dbReference>
<dbReference type="Gene3D" id="2.40.20.10">
    <property type="entry name" value="Plasminogen Kringle 4"/>
    <property type="match status" value="1"/>
</dbReference>
<feature type="domain" description="Kringle" evidence="10">
    <location>
        <begin position="525"/>
        <end position="598"/>
    </location>
</feature>
<dbReference type="InterPro" id="IPR038178">
    <property type="entry name" value="Kringle_sf"/>
</dbReference>
<dbReference type="Gene3D" id="1.20.5.340">
    <property type="match status" value="1"/>
</dbReference>
<evidence type="ECO:0000259" key="10">
    <source>
        <dbReference type="PROSITE" id="PS50070"/>
    </source>
</evidence>
<name>A0A8K0EJT3_BRALA</name>
<protein>
    <submittedName>
        <fullName evidence="11">HGF protein</fullName>
    </submittedName>
</protein>
<dbReference type="SUPFAM" id="SSF56436">
    <property type="entry name" value="C-type lectin-like"/>
    <property type="match status" value="2"/>
</dbReference>
<dbReference type="Proteomes" id="UP000838412">
    <property type="component" value="Chromosome 2"/>
</dbReference>
<feature type="compositionally biased region" description="Basic and acidic residues" evidence="7">
    <location>
        <begin position="42"/>
        <end position="63"/>
    </location>
</feature>
<evidence type="ECO:0000256" key="1">
    <source>
        <dbReference type="ARBA" id="ARBA00022572"/>
    </source>
</evidence>
<evidence type="ECO:0000256" key="2">
    <source>
        <dbReference type="ARBA" id="ARBA00022723"/>
    </source>
</evidence>
<feature type="region of interest" description="Disordered" evidence="7">
    <location>
        <begin position="212"/>
        <end position="238"/>
    </location>
</feature>
<keyword evidence="8" id="KW-0472">Membrane</keyword>
<feature type="compositionally biased region" description="Basic and acidic residues" evidence="7">
    <location>
        <begin position="1"/>
        <end position="10"/>
    </location>
</feature>
<accession>A0A8K0EJT3</accession>
<proteinExistence type="predicted"/>
<dbReference type="OrthoDB" id="7469786at2759"/>
<keyword evidence="5 6" id="KW-1015">Disulfide bond</keyword>
<dbReference type="PRINTS" id="PR00018">
    <property type="entry name" value="KRINGLE"/>
</dbReference>
<dbReference type="AlphaFoldDB" id="A0A8K0EJT3"/>
<dbReference type="CDD" id="cd00108">
    <property type="entry name" value="KR"/>
    <property type="match status" value="1"/>
</dbReference>
<dbReference type="SUPFAM" id="SSF57440">
    <property type="entry name" value="Kringle-like"/>
    <property type="match status" value="1"/>
</dbReference>
<dbReference type="InterPro" id="IPR051663">
    <property type="entry name" value="CLec_Tetranectin-domain"/>
</dbReference>
<keyword evidence="1 6" id="KW-0420">Kringle</keyword>
<dbReference type="PANTHER" id="PTHR22799:SF6">
    <property type="entry name" value="C-TYPE LECTIN DOMAIN FAMILY 4 MEMBER M-LIKE"/>
    <property type="match status" value="1"/>
</dbReference>
<dbReference type="SMART" id="SM00607">
    <property type="entry name" value="FTP"/>
    <property type="match status" value="1"/>
</dbReference>
<dbReference type="InterPro" id="IPR000001">
    <property type="entry name" value="Kringle"/>
</dbReference>
<keyword evidence="3" id="KW-0430">Lectin</keyword>
<evidence type="ECO:0000256" key="5">
    <source>
        <dbReference type="ARBA" id="ARBA00023157"/>
    </source>
</evidence>
<keyword evidence="8" id="KW-0812">Transmembrane</keyword>
<dbReference type="InterPro" id="IPR016187">
    <property type="entry name" value="CTDL_fold"/>
</dbReference>
<keyword evidence="2" id="KW-0479">Metal-binding</keyword>
<feature type="region of interest" description="Disordered" evidence="7">
    <location>
        <begin position="1"/>
        <end position="91"/>
    </location>
</feature>
<feature type="disulfide bond" evidence="6">
    <location>
        <begin position="570"/>
        <end position="593"/>
    </location>
</feature>
<keyword evidence="12" id="KW-1185">Reference proteome</keyword>